<dbReference type="Pfam" id="PF09994">
    <property type="entry name" value="T6SS_Tle1-like_cat"/>
    <property type="match status" value="1"/>
</dbReference>
<name>A0AAE3NP63_9RHOB</name>
<keyword evidence="3" id="KW-1185">Reference proteome</keyword>
<dbReference type="PANTHER" id="PTHR33840:SF1">
    <property type="entry name" value="TLE1 PHOSPHOLIPASE DOMAIN-CONTAINING PROTEIN"/>
    <property type="match status" value="1"/>
</dbReference>
<dbReference type="InterPro" id="IPR018712">
    <property type="entry name" value="Tle1-like_cat"/>
</dbReference>
<accession>A0AAE3NP63</accession>
<organism evidence="2 3">
    <name type="scientific">Psychromarinibacter sediminicola</name>
    <dbReference type="NCBI Taxonomy" id="3033385"/>
    <lineage>
        <taxon>Bacteria</taxon>
        <taxon>Pseudomonadati</taxon>
        <taxon>Pseudomonadota</taxon>
        <taxon>Alphaproteobacteria</taxon>
        <taxon>Rhodobacterales</taxon>
        <taxon>Paracoccaceae</taxon>
        <taxon>Psychromarinibacter</taxon>
    </lineage>
</organism>
<dbReference type="PANTHER" id="PTHR33840">
    <property type="match status" value="1"/>
</dbReference>
<feature type="domain" description="T6SS Phospholipase effector Tle1-like catalytic" evidence="1">
    <location>
        <begin position="2"/>
        <end position="289"/>
    </location>
</feature>
<dbReference type="RefSeq" id="WP_275565588.1">
    <property type="nucleotide sequence ID" value="NZ_JARGYC010000003.1"/>
</dbReference>
<dbReference type="Proteomes" id="UP001220964">
    <property type="component" value="Unassembled WGS sequence"/>
</dbReference>
<comment type="caution">
    <text evidence="2">The sequence shown here is derived from an EMBL/GenBank/DDBJ whole genome shotgun (WGS) entry which is preliminary data.</text>
</comment>
<protein>
    <submittedName>
        <fullName evidence="2">DUF2235 domain-containing protein</fullName>
    </submittedName>
</protein>
<evidence type="ECO:0000313" key="3">
    <source>
        <dbReference type="Proteomes" id="UP001220964"/>
    </source>
</evidence>
<proteinExistence type="predicted"/>
<dbReference type="EMBL" id="JARGYC010000003">
    <property type="protein sequence ID" value="MDF0599442.1"/>
    <property type="molecule type" value="Genomic_DNA"/>
</dbReference>
<evidence type="ECO:0000313" key="2">
    <source>
        <dbReference type="EMBL" id="MDF0599442.1"/>
    </source>
</evidence>
<reference evidence="2" key="1">
    <citation type="submission" date="2023-03" db="EMBL/GenBank/DDBJ databases">
        <title>Multiphase analysis and comparison of six strains from genera Psychromarinibacter, Lutimaribacter, and Maritimibacter, including a novel species: Psychromarinibacter sediminicola sp. nov.</title>
        <authorList>
            <person name="Wang Y.-H."/>
            <person name="Ye M.-Q."/>
            <person name="Du Z.-J."/>
        </authorList>
    </citation>
    <scope>NUCLEOTIDE SEQUENCE</scope>
    <source>
        <strain evidence="2">C21-152</strain>
    </source>
</reference>
<dbReference type="AlphaFoldDB" id="A0AAE3NP63"/>
<gene>
    <name evidence="2" type="ORF">P1J78_01740</name>
</gene>
<evidence type="ECO:0000259" key="1">
    <source>
        <dbReference type="Pfam" id="PF09994"/>
    </source>
</evidence>
<sequence>MKRIAIFCDGTWNRADARFRTNVMELSRAVLRTEEDGITQQVIYVAGVGTGRGTSRASRWLDKLTGGAFGWGLAQNIEEAYWHLAFNYEPNDEIFLFGFSRGAFTARSLAGLIRSCGIPPVENIQRIPEAMRSYEARGPENHPDAPGSLKFRAEFSPRVATSKRDVDYREEEGFGAAIQLELAYLGVWDTVGSLGVPNQLMISKHWNRKYQFHNLNLSRSVASARHAVAVDERRKNFMPALWDNLDDLNGDREGVARDYQQLWFPGDHSAIGGGGDNKAFSAKTLEWVAEGATRQGLRFNTAMLDELTEPADAFGDVRGSTEPPSWLGRVLRWSSADRDPPDHRGVLAEFTTLRLNEDRSYRPKTLEPFWPE</sequence>